<gene>
    <name evidence="2" type="ORF">SAMN02910315_01121</name>
</gene>
<dbReference type="OrthoDB" id="386450at2157"/>
<feature type="transmembrane region" description="Helical" evidence="1">
    <location>
        <begin position="138"/>
        <end position="158"/>
    </location>
</feature>
<evidence type="ECO:0008006" key="4">
    <source>
        <dbReference type="Google" id="ProtNLM"/>
    </source>
</evidence>
<sequence length="161" mass="17402">MDFKKIIGILFVIVGLIFIISPMFSSEMASVIVGLSLLFFGIASIINGISSQYTMPIFSTANIIIGVISLIFGVLFIFFIDALSFLLGLQFYIIGFIMVVFGILGIISESKLSKMSSLLILIIGIMAIALAVCTTAQPVYAAILIGVCLLIEGIRFFIIDD</sequence>
<dbReference type="InterPro" id="IPR052712">
    <property type="entry name" value="Acid_resist_chaperone_HdeD"/>
</dbReference>
<accession>A0A1G5W3B0</accession>
<keyword evidence="3" id="KW-1185">Reference proteome</keyword>
<dbReference type="RefSeq" id="WP_149731693.1">
    <property type="nucleotide sequence ID" value="NZ_FMXB01000007.1"/>
</dbReference>
<feature type="transmembrane region" description="Helical" evidence="1">
    <location>
        <begin position="31"/>
        <end position="49"/>
    </location>
</feature>
<dbReference type="Pfam" id="PF03729">
    <property type="entry name" value="DUF308"/>
    <property type="match status" value="1"/>
</dbReference>
<dbReference type="Proteomes" id="UP000323439">
    <property type="component" value="Unassembled WGS sequence"/>
</dbReference>
<feature type="transmembrane region" description="Helical" evidence="1">
    <location>
        <begin position="61"/>
        <end position="80"/>
    </location>
</feature>
<keyword evidence="1" id="KW-0812">Transmembrane</keyword>
<name>A0A1G5W3B0_9EURY</name>
<evidence type="ECO:0000256" key="1">
    <source>
        <dbReference type="SAM" id="Phobius"/>
    </source>
</evidence>
<feature type="transmembrane region" description="Helical" evidence="1">
    <location>
        <begin position="115"/>
        <end position="132"/>
    </location>
</feature>
<dbReference type="AlphaFoldDB" id="A0A1G5W3B0"/>
<keyword evidence="1" id="KW-0472">Membrane</keyword>
<dbReference type="PANTHER" id="PTHR34989:SF1">
    <property type="entry name" value="PROTEIN HDED"/>
    <property type="match status" value="1"/>
</dbReference>
<proteinExistence type="predicted"/>
<protein>
    <recommendedName>
        <fullName evidence="4">Acid-resistance membrane protein</fullName>
    </recommendedName>
</protein>
<dbReference type="InterPro" id="IPR005325">
    <property type="entry name" value="DUF308_memb"/>
</dbReference>
<dbReference type="GO" id="GO:0005886">
    <property type="term" value="C:plasma membrane"/>
    <property type="evidence" value="ECO:0007669"/>
    <property type="project" value="TreeGrafter"/>
</dbReference>
<feature type="transmembrane region" description="Helical" evidence="1">
    <location>
        <begin position="7"/>
        <end position="25"/>
    </location>
</feature>
<dbReference type="PANTHER" id="PTHR34989">
    <property type="entry name" value="PROTEIN HDED"/>
    <property type="match status" value="1"/>
</dbReference>
<dbReference type="EMBL" id="FMXB01000007">
    <property type="protein sequence ID" value="SDA52589.1"/>
    <property type="molecule type" value="Genomic_DNA"/>
</dbReference>
<reference evidence="2 3" key="1">
    <citation type="submission" date="2016-10" db="EMBL/GenBank/DDBJ databases">
        <authorList>
            <person name="Varghese N."/>
            <person name="Submissions S."/>
        </authorList>
    </citation>
    <scope>NUCLEOTIDE SEQUENCE [LARGE SCALE GENOMIC DNA]</scope>
    <source>
        <strain evidence="2 3">DSM 16643</strain>
    </source>
</reference>
<evidence type="ECO:0000313" key="2">
    <source>
        <dbReference type="EMBL" id="SDA52589.1"/>
    </source>
</evidence>
<evidence type="ECO:0000313" key="3">
    <source>
        <dbReference type="Proteomes" id="UP000323439"/>
    </source>
</evidence>
<feature type="transmembrane region" description="Helical" evidence="1">
    <location>
        <begin position="86"/>
        <end position="108"/>
    </location>
</feature>
<keyword evidence="1" id="KW-1133">Transmembrane helix</keyword>
<organism evidence="2 3">
    <name type="scientific">Methanobrevibacter millerae</name>
    <dbReference type="NCBI Taxonomy" id="230361"/>
    <lineage>
        <taxon>Archaea</taxon>
        <taxon>Methanobacteriati</taxon>
        <taxon>Methanobacteriota</taxon>
        <taxon>Methanomada group</taxon>
        <taxon>Methanobacteria</taxon>
        <taxon>Methanobacteriales</taxon>
        <taxon>Methanobacteriaceae</taxon>
        <taxon>Methanobrevibacter</taxon>
    </lineage>
</organism>